<keyword evidence="1" id="KW-0433">Leucine-rich repeat</keyword>
<reference evidence="3" key="1">
    <citation type="submission" date="2021-03" db="EMBL/GenBank/DDBJ databases">
        <authorList>
            <person name="Bekaert M."/>
        </authorList>
    </citation>
    <scope>NUCLEOTIDE SEQUENCE</scope>
</reference>
<evidence type="ECO:0000313" key="3">
    <source>
        <dbReference type="EMBL" id="CAG2253161.1"/>
    </source>
</evidence>
<dbReference type="PANTHER" id="PTHR24366:SF96">
    <property type="entry name" value="LEUCINE RICH REPEAT CONTAINING 53"/>
    <property type="match status" value="1"/>
</dbReference>
<evidence type="ECO:0000256" key="2">
    <source>
        <dbReference type="ARBA" id="ARBA00022737"/>
    </source>
</evidence>
<dbReference type="SUPFAM" id="SSF52058">
    <property type="entry name" value="L domain-like"/>
    <property type="match status" value="1"/>
</dbReference>
<proteinExistence type="predicted"/>
<organism evidence="3 4">
    <name type="scientific">Mytilus edulis</name>
    <name type="common">Blue mussel</name>
    <dbReference type="NCBI Taxonomy" id="6550"/>
    <lineage>
        <taxon>Eukaryota</taxon>
        <taxon>Metazoa</taxon>
        <taxon>Spiralia</taxon>
        <taxon>Lophotrochozoa</taxon>
        <taxon>Mollusca</taxon>
        <taxon>Bivalvia</taxon>
        <taxon>Autobranchia</taxon>
        <taxon>Pteriomorphia</taxon>
        <taxon>Mytilida</taxon>
        <taxon>Mytiloidea</taxon>
        <taxon>Mytilidae</taxon>
        <taxon>Mytilinae</taxon>
        <taxon>Mytilus</taxon>
    </lineage>
</organism>
<dbReference type="Proteomes" id="UP000683360">
    <property type="component" value="Unassembled WGS sequence"/>
</dbReference>
<dbReference type="Gene3D" id="3.80.10.10">
    <property type="entry name" value="Ribonuclease Inhibitor"/>
    <property type="match status" value="1"/>
</dbReference>
<evidence type="ECO:0000256" key="1">
    <source>
        <dbReference type="ARBA" id="ARBA00022614"/>
    </source>
</evidence>
<gene>
    <name evidence="3" type="ORF">MEDL_64717</name>
</gene>
<evidence type="ECO:0000313" key="4">
    <source>
        <dbReference type="Proteomes" id="UP000683360"/>
    </source>
</evidence>
<protein>
    <submittedName>
        <fullName evidence="3">Uncharacterized protein</fullName>
    </submittedName>
</protein>
<keyword evidence="4" id="KW-1185">Reference proteome</keyword>
<dbReference type="PANTHER" id="PTHR24366">
    <property type="entry name" value="IG(IMMUNOGLOBULIN) AND LRR(LEUCINE RICH REPEAT) DOMAINS"/>
    <property type="match status" value="1"/>
</dbReference>
<name>A0A8S3V4U8_MYTED</name>
<dbReference type="InterPro" id="IPR032675">
    <property type="entry name" value="LRR_dom_sf"/>
</dbReference>
<dbReference type="OrthoDB" id="1687175at2759"/>
<dbReference type="AlphaFoldDB" id="A0A8S3V4U8"/>
<sequence>MKDATQIEMDDIDFLCNTSEHSDFTKLQFPNIVTLSMKQNCVPLTFLCHIDNSNTNVYLDYNKISYNSTEDMPCEIHTKEFEIVSFSGSRINGMLVDFFMSKYTKTTSNDISLYFKKSHLRVLSFFRYRSLSHRHDYRNHVLDFSENFLEVFNGLEIIICPYKFTLNLEHNKINQIKKVTINTAYLRYYVPSIYLKYMNNSIGIANDNTTLIEIVGKRRYIYISVDLSFNKIYEINLATIFITDNNSFLAVKSLNVSHNNLEEYHNCLQNVNYIQILDFSYNKLRDLPDNPCRYGYHTYLGYNSITAISNTLPTVSISKLDLEWNLIEHISEKAFTNMSSLRILNLRGNKLKTFLKPCKNYFT</sequence>
<dbReference type="Pfam" id="PF13855">
    <property type="entry name" value="LRR_8"/>
    <property type="match status" value="1"/>
</dbReference>
<accession>A0A8S3V4U8</accession>
<keyword evidence="2" id="KW-0677">Repeat</keyword>
<dbReference type="InterPro" id="IPR001611">
    <property type="entry name" value="Leu-rich_rpt"/>
</dbReference>
<comment type="caution">
    <text evidence="3">The sequence shown here is derived from an EMBL/GenBank/DDBJ whole genome shotgun (WGS) entry which is preliminary data.</text>
</comment>
<dbReference type="EMBL" id="CAJPWZ010003142">
    <property type="protein sequence ID" value="CAG2253161.1"/>
    <property type="molecule type" value="Genomic_DNA"/>
</dbReference>